<accession>A0A0Q2RRZ5</accession>
<evidence type="ECO:0000256" key="2">
    <source>
        <dbReference type="PROSITE-ProRule" id="PRU01091"/>
    </source>
</evidence>
<dbReference type="InterPro" id="IPR016032">
    <property type="entry name" value="Sig_transdc_resp-reg_C-effctor"/>
</dbReference>
<dbReference type="InParanoid" id="A0A0Q2RRZ5"/>
<dbReference type="SMART" id="SM00862">
    <property type="entry name" value="Trans_reg_C"/>
    <property type="match status" value="1"/>
</dbReference>
<feature type="DNA-binding region" description="OmpR/PhoB-type" evidence="2">
    <location>
        <begin position="1"/>
        <end position="106"/>
    </location>
</feature>
<dbReference type="EMBL" id="LKHS01000005">
    <property type="protein sequence ID" value="KQH86870.1"/>
    <property type="molecule type" value="Genomic_DNA"/>
</dbReference>
<dbReference type="GO" id="GO:0000160">
    <property type="term" value="P:phosphorelay signal transduction system"/>
    <property type="evidence" value="ECO:0007669"/>
    <property type="project" value="InterPro"/>
</dbReference>
<dbReference type="Gene3D" id="1.10.10.10">
    <property type="entry name" value="Winged helix-like DNA-binding domain superfamily/Winged helix DNA-binding domain"/>
    <property type="match status" value="1"/>
</dbReference>
<evidence type="ECO:0000313" key="6">
    <source>
        <dbReference type="Proteomes" id="UP000051221"/>
    </source>
</evidence>
<evidence type="ECO:0000313" key="5">
    <source>
        <dbReference type="EMBL" id="KQH86870.1"/>
    </source>
</evidence>
<reference evidence="5 6" key="1">
    <citation type="submission" date="2015-08" db="EMBL/GenBank/DDBJ databases">
        <title>Antibacterial properties of a collection of Vibrionaceae strains.</title>
        <authorList>
            <person name="Giubergia S."/>
        </authorList>
    </citation>
    <scope>NUCLEOTIDE SEQUENCE [LARGE SCALE GENOMIC DNA]</scope>
    <source>
        <strain evidence="5 6">S0821</strain>
    </source>
</reference>
<dbReference type="PROSITE" id="PS51755">
    <property type="entry name" value="OMPR_PHOB"/>
    <property type="match status" value="1"/>
</dbReference>
<evidence type="ECO:0000256" key="1">
    <source>
        <dbReference type="ARBA" id="ARBA00023125"/>
    </source>
</evidence>
<keyword evidence="1 2" id="KW-0238">DNA-binding</keyword>
<dbReference type="SUPFAM" id="SSF46894">
    <property type="entry name" value="C-terminal effector domain of the bipartite response regulators"/>
    <property type="match status" value="1"/>
</dbReference>
<feature type="transmembrane region" description="Helical" evidence="3">
    <location>
        <begin position="140"/>
        <end position="160"/>
    </location>
</feature>
<keyword evidence="6" id="KW-1185">Reference proteome</keyword>
<gene>
    <name evidence="5" type="ORF">AMR76_07250</name>
</gene>
<dbReference type="Pfam" id="PF00486">
    <property type="entry name" value="Trans_reg_C"/>
    <property type="match status" value="1"/>
</dbReference>
<protein>
    <submittedName>
        <fullName evidence="5">Transcriptional regulator</fullName>
    </submittedName>
</protein>
<comment type="caution">
    <text evidence="5">The sequence shown here is derived from an EMBL/GenBank/DDBJ whole genome shotgun (WGS) entry which is preliminary data.</text>
</comment>
<dbReference type="CDD" id="cd00383">
    <property type="entry name" value="trans_reg_C"/>
    <property type="match status" value="1"/>
</dbReference>
<evidence type="ECO:0000256" key="3">
    <source>
        <dbReference type="SAM" id="Phobius"/>
    </source>
</evidence>
<keyword evidence="3" id="KW-1133">Transmembrane helix</keyword>
<keyword evidence="3" id="KW-0812">Transmembrane</keyword>
<evidence type="ECO:0000259" key="4">
    <source>
        <dbReference type="PROSITE" id="PS51755"/>
    </source>
</evidence>
<sequence length="262" mass="30289">MKLLLNHTVIYNSSDGTLKLSDAESDHESLTLTPTANRLLELLSKHHGTPMERDVLLMEGWDKFGLKGSYSSLNQYISQLRKTLHKFTGVDDIILTIPKVGFMLNSEFPIKNMEPEPIAALESTAKAHHVPKKKVTFKKYLYPFLYTSLFGVLVTGTTIISKKFYQDAYHIGKIEQCDVYNFRKRSDEGIAFQLSILKEEMQKLNIHCGKTEKVFFHSQNSLFYGHSGRLFFSKCFLVDGKFSACENYYYYQWKKNEKINHL</sequence>
<dbReference type="GO" id="GO:0006355">
    <property type="term" value="P:regulation of DNA-templated transcription"/>
    <property type="evidence" value="ECO:0007669"/>
    <property type="project" value="InterPro"/>
</dbReference>
<dbReference type="AlphaFoldDB" id="A0A0Q2RRZ5"/>
<dbReference type="RefSeq" id="WP_055465758.1">
    <property type="nucleotide sequence ID" value="NZ_CP119522.1"/>
</dbReference>
<dbReference type="Proteomes" id="UP000051221">
    <property type="component" value="Unassembled WGS sequence"/>
</dbReference>
<dbReference type="InterPro" id="IPR001867">
    <property type="entry name" value="OmpR/PhoB-type_DNA-bd"/>
</dbReference>
<keyword evidence="3" id="KW-0472">Membrane</keyword>
<dbReference type="InterPro" id="IPR036388">
    <property type="entry name" value="WH-like_DNA-bd_sf"/>
</dbReference>
<name>A0A0Q2RRZ5_VIBFU</name>
<proteinExistence type="predicted"/>
<organism evidence="5 6">
    <name type="scientific">Vibrio furnissii</name>
    <dbReference type="NCBI Taxonomy" id="29494"/>
    <lineage>
        <taxon>Bacteria</taxon>
        <taxon>Pseudomonadati</taxon>
        <taxon>Pseudomonadota</taxon>
        <taxon>Gammaproteobacteria</taxon>
        <taxon>Vibrionales</taxon>
        <taxon>Vibrionaceae</taxon>
        <taxon>Vibrio</taxon>
    </lineage>
</organism>
<dbReference type="GO" id="GO:0003677">
    <property type="term" value="F:DNA binding"/>
    <property type="evidence" value="ECO:0007669"/>
    <property type="project" value="UniProtKB-UniRule"/>
</dbReference>
<feature type="domain" description="OmpR/PhoB-type" evidence="4">
    <location>
        <begin position="1"/>
        <end position="106"/>
    </location>
</feature>